<comment type="subcellular location">
    <subcellularLocation>
        <location evidence="1">Cell membrane</location>
        <topology evidence="1">Lipid-anchor</topology>
    </subcellularLocation>
</comment>
<dbReference type="CDD" id="cd08504">
    <property type="entry name" value="PBP2_OppA"/>
    <property type="match status" value="1"/>
</dbReference>
<keyword evidence="6" id="KW-0564">Palmitate</keyword>
<dbReference type="OrthoDB" id="9801912at2"/>
<dbReference type="PANTHER" id="PTHR30290:SF79">
    <property type="entry name" value="DIPEPTIDE-BINDING PROTEIN DPPE"/>
    <property type="match status" value="1"/>
</dbReference>
<keyword evidence="5" id="KW-0653">Protein transport</keyword>
<evidence type="ECO:0000313" key="10">
    <source>
        <dbReference type="EMBL" id="PKG25541.1"/>
    </source>
</evidence>
<evidence type="ECO:0000256" key="5">
    <source>
        <dbReference type="ARBA" id="ARBA00022856"/>
    </source>
</evidence>
<proteinExistence type="inferred from homology"/>
<evidence type="ECO:0000256" key="6">
    <source>
        <dbReference type="ARBA" id="ARBA00023139"/>
    </source>
</evidence>
<keyword evidence="4 8" id="KW-0732">Signal</keyword>
<comment type="caution">
    <text evidence="10">The sequence shown here is derived from an EMBL/GenBank/DDBJ whole genome shotgun (WGS) entry which is preliminary data.</text>
</comment>
<dbReference type="Gene3D" id="3.40.190.10">
    <property type="entry name" value="Periplasmic binding protein-like II"/>
    <property type="match status" value="1"/>
</dbReference>
<dbReference type="GO" id="GO:1904680">
    <property type="term" value="F:peptide transmembrane transporter activity"/>
    <property type="evidence" value="ECO:0007669"/>
    <property type="project" value="TreeGrafter"/>
</dbReference>
<reference evidence="10 11" key="1">
    <citation type="journal article" date="2003" name="Int. J. Syst. Evol. Microbiol.">
        <title>Bacillus nealsonii sp. nov., isolated from a spacecraft-assembly facility, whose spores are gamma-radiation resistant.</title>
        <authorList>
            <person name="Venkateswaran K."/>
            <person name="Kempf M."/>
            <person name="Chen F."/>
            <person name="Satomi M."/>
            <person name="Nicholson W."/>
            <person name="Kern R."/>
        </authorList>
    </citation>
    <scope>NUCLEOTIDE SEQUENCE [LARGE SCALE GENOMIC DNA]</scope>
    <source>
        <strain evidence="10 11">FO-92</strain>
    </source>
</reference>
<dbReference type="FunFam" id="3.90.76.10:FF:000001">
    <property type="entry name" value="Oligopeptide ABC transporter substrate-binding protein"/>
    <property type="match status" value="1"/>
</dbReference>
<dbReference type="GO" id="GO:0015833">
    <property type="term" value="P:peptide transport"/>
    <property type="evidence" value="ECO:0007669"/>
    <property type="project" value="UniProtKB-KW"/>
</dbReference>
<dbReference type="GO" id="GO:0030288">
    <property type="term" value="C:outer membrane-bounded periplasmic space"/>
    <property type="evidence" value="ECO:0007669"/>
    <property type="project" value="UniProtKB-ARBA"/>
</dbReference>
<evidence type="ECO:0000256" key="1">
    <source>
        <dbReference type="ARBA" id="ARBA00004193"/>
    </source>
</evidence>
<evidence type="ECO:0000259" key="9">
    <source>
        <dbReference type="Pfam" id="PF00496"/>
    </source>
</evidence>
<feature type="chain" id="PRO_5039243792" evidence="8">
    <location>
        <begin position="21"/>
        <end position="538"/>
    </location>
</feature>
<organism evidence="10 11">
    <name type="scientific">Niallia nealsonii</name>
    <dbReference type="NCBI Taxonomy" id="115979"/>
    <lineage>
        <taxon>Bacteria</taxon>
        <taxon>Bacillati</taxon>
        <taxon>Bacillota</taxon>
        <taxon>Bacilli</taxon>
        <taxon>Bacillales</taxon>
        <taxon>Bacillaceae</taxon>
        <taxon>Niallia</taxon>
    </lineage>
</organism>
<evidence type="ECO:0000256" key="3">
    <source>
        <dbReference type="ARBA" id="ARBA00022448"/>
    </source>
</evidence>
<dbReference type="PIRSF" id="PIRSF002741">
    <property type="entry name" value="MppA"/>
    <property type="match status" value="1"/>
</dbReference>
<keyword evidence="11" id="KW-1185">Reference proteome</keyword>
<sequence>MKKKMLVLLSLVLALSAFLAACGGGKSSDDEKASQNLRLNLTTEPFSLNPGLANDSASGNVLRQTFDGLTRIGKDGEPEKAIAEDIQVSDDQKTYTFKLRDAKWTNGDAVTAEDFVYAWKWALDPKNESQYAYQLYYIKGAEAANMGKGKLDDVAVKAVDEKTLEVTLVNPTPYFTQLTAFYTYLPVNHKVAEANPDWYKDASDDYVSNGPFKMTEWSHSEKIVLEKNDTYWDKDTVKLESVEFSMINDPNTTLSMFDNDELDRAGAPFDTVPTDSMKALKDKGTLQTQAIAGTYWYKFNTEVKPLNNVNIRKALTYAIDRKSIVEQITQGGQIPAMAAVPPSMFPENEKEGYFKDNDVAAAKEALAKGLKELGYSDVSELPAITLSYNTDEAHAKIAQAVQDMWKKNLGINVKLGNEEWAVYIDKLHSGDYQIGRMAWLGDFNDAINFLELYRDKKGGNNDTNWENAEFKKLINESQKETDATKRQQLLKDAEAILMDELPIAPIYFYTDSWVQKDNLKGIVISGLGDAQLKWAYFE</sequence>
<dbReference type="RefSeq" id="WP_101175265.1">
    <property type="nucleotide sequence ID" value="NZ_PISE01000003.1"/>
</dbReference>
<gene>
    <name evidence="10" type="ORF">CWS01_01470</name>
</gene>
<dbReference type="AlphaFoldDB" id="A0A2N0Z7Q6"/>
<dbReference type="Gene3D" id="3.90.76.10">
    <property type="entry name" value="Dipeptide-binding Protein, Domain 1"/>
    <property type="match status" value="1"/>
</dbReference>
<evidence type="ECO:0000256" key="2">
    <source>
        <dbReference type="ARBA" id="ARBA00005695"/>
    </source>
</evidence>
<keyword evidence="3" id="KW-0813">Transport</keyword>
<evidence type="ECO:0000256" key="7">
    <source>
        <dbReference type="ARBA" id="ARBA00023288"/>
    </source>
</evidence>
<dbReference type="InterPro" id="IPR000914">
    <property type="entry name" value="SBP_5_dom"/>
</dbReference>
<dbReference type="Gene3D" id="3.10.105.10">
    <property type="entry name" value="Dipeptide-binding Protein, Domain 3"/>
    <property type="match status" value="1"/>
</dbReference>
<keyword evidence="5" id="KW-0571">Peptide transport</keyword>
<name>A0A2N0Z7Q6_9BACI</name>
<comment type="similarity">
    <text evidence="2">Belongs to the bacterial solute-binding protein 5 family.</text>
</comment>
<dbReference type="FunFam" id="3.10.105.10:FF:000001">
    <property type="entry name" value="Oligopeptide ABC transporter, oligopeptide-binding protein"/>
    <property type="match status" value="1"/>
</dbReference>
<dbReference type="PANTHER" id="PTHR30290">
    <property type="entry name" value="PERIPLASMIC BINDING COMPONENT OF ABC TRANSPORTER"/>
    <property type="match status" value="1"/>
</dbReference>
<dbReference type="GO" id="GO:0043190">
    <property type="term" value="C:ATP-binding cassette (ABC) transporter complex"/>
    <property type="evidence" value="ECO:0007669"/>
    <property type="project" value="InterPro"/>
</dbReference>
<keyword evidence="7" id="KW-0449">Lipoprotein</keyword>
<dbReference type="Pfam" id="PF00496">
    <property type="entry name" value="SBP_bac_5"/>
    <property type="match status" value="1"/>
</dbReference>
<dbReference type="InterPro" id="IPR039424">
    <property type="entry name" value="SBP_5"/>
</dbReference>
<dbReference type="InterPro" id="IPR030678">
    <property type="entry name" value="Peptide/Ni-bd"/>
</dbReference>
<feature type="domain" description="Solute-binding protein family 5" evidence="9">
    <location>
        <begin position="77"/>
        <end position="460"/>
    </location>
</feature>
<evidence type="ECO:0000256" key="8">
    <source>
        <dbReference type="SAM" id="SignalP"/>
    </source>
</evidence>
<protein>
    <submittedName>
        <fullName evidence="10">ABC transporter substrate-binding protein</fullName>
    </submittedName>
</protein>
<feature type="signal peptide" evidence="8">
    <location>
        <begin position="1"/>
        <end position="20"/>
    </location>
</feature>
<dbReference type="PROSITE" id="PS51257">
    <property type="entry name" value="PROKAR_LIPOPROTEIN"/>
    <property type="match status" value="1"/>
</dbReference>
<evidence type="ECO:0000313" key="11">
    <source>
        <dbReference type="Proteomes" id="UP000233375"/>
    </source>
</evidence>
<evidence type="ECO:0000256" key="4">
    <source>
        <dbReference type="ARBA" id="ARBA00022729"/>
    </source>
</evidence>
<dbReference type="EMBL" id="PISE01000003">
    <property type="protein sequence ID" value="PKG25541.1"/>
    <property type="molecule type" value="Genomic_DNA"/>
</dbReference>
<dbReference type="SUPFAM" id="SSF53850">
    <property type="entry name" value="Periplasmic binding protein-like II"/>
    <property type="match status" value="1"/>
</dbReference>
<accession>A0A2N0Z7Q6</accession>
<dbReference type="Proteomes" id="UP000233375">
    <property type="component" value="Unassembled WGS sequence"/>
</dbReference>